<dbReference type="InterPro" id="IPR036390">
    <property type="entry name" value="WH_DNA-bd_sf"/>
</dbReference>
<dbReference type="Proteomes" id="UP000886841">
    <property type="component" value="Unassembled WGS sequence"/>
</dbReference>
<dbReference type="Pfam" id="PF00392">
    <property type="entry name" value="GntR"/>
    <property type="match status" value="1"/>
</dbReference>
<sequence length="135" mass="15118">MLFQLDFASDVPIYQQIRNQIVLGIAQGELKAGEKLPTVRALAQESGVNAMTVSKAYQLLKQEGYLQTDRRAGAVVTIPGESFSERERAQKPDREMAEKLRLCLAELKLAGLKEEEILKLCREILAGEEGQLWET</sequence>
<keyword evidence="3" id="KW-0804">Transcription</keyword>
<evidence type="ECO:0000256" key="2">
    <source>
        <dbReference type="ARBA" id="ARBA00023125"/>
    </source>
</evidence>
<reference evidence="5" key="2">
    <citation type="journal article" date="2021" name="PeerJ">
        <title>Extensive microbial diversity within the chicken gut microbiome revealed by metagenomics and culture.</title>
        <authorList>
            <person name="Gilroy R."/>
            <person name="Ravi A."/>
            <person name="Getino M."/>
            <person name="Pursley I."/>
            <person name="Horton D.L."/>
            <person name="Alikhan N.F."/>
            <person name="Baker D."/>
            <person name="Gharbi K."/>
            <person name="Hall N."/>
            <person name="Watson M."/>
            <person name="Adriaenssens E.M."/>
            <person name="Foster-Nyarko E."/>
            <person name="Jarju S."/>
            <person name="Secka A."/>
            <person name="Antonio M."/>
            <person name="Oren A."/>
            <person name="Chaudhuri R.R."/>
            <person name="La Ragione R."/>
            <person name="Hildebrand F."/>
            <person name="Pallen M.J."/>
        </authorList>
    </citation>
    <scope>NUCLEOTIDE SEQUENCE</scope>
    <source>
        <strain evidence="5">ChiSxjej1B13-7041</strain>
    </source>
</reference>
<evidence type="ECO:0000313" key="6">
    <source>
        <dbReference type="Proteomes" id="UP000886841"/>
    </source>
</evidence>
<dbReference type="PROSITE" id="PS50949">
    <property type="entry name" value="HTH_GNTR"/>
    <property type="match status" value="1"/>
</dbReference>
<accession>A0A9D1EL29</accession>
<name>A0A9D1EL29_9FIRM</name>
<evidence type="ECO:0000313" key="5">
    <source>
        <dbReference type="EMBL" id="HIR93637.1"/>
    </source>
</evidence>
<dbReference type="EMBL" id="DVHU01000083">
    <property type="protein sequence ID" value="HIR93637.1"/>
    <property type="molecule type" value="Genomic_DNA"/>
</dbReference>
<dbReference type="InterPro" id="IPR000524">
    <property type="entry name" value="Tscrpt_reg_HTH_GntR"/>
</dbReference>
<dbReference type="Gene3D" id="1.10.10.10">
    <property type="entry name" value="Winged helix-like DNA-binding domain superfamily/Winged helix DNA-binding domain"/>
    <property type="match status" value="1"/>
</dbReference>
<keyword evidence="1" id="KW-0805">Transcription regulation</keyword>
<organism evidence="5 6">
    <name type="scientific">Candidatus Egerieimonas intestinavium</name>
    <dbReference type="NCBI Taxonomy" id="2840777"/>
    <lineage>
        <taxon>Bacteria</taxon>
        <taxon>Bacillati</taxon>
        <taxon>Bacillota</taxon>
        <taxon>Clostridia</taxon>
        <taxon>Lachnospirales</taxon>
        <taxon>Lachnospiraceae</taxon>
        <taxon>Lachnospiraceae incertae sedis</taxon>
        <taxon>Candidatus Egerieimonas</taxon>
    </lineage>
</organism>
<comment type="caution">
    <text evidence="5">The sequence shown here is derived from an EMBL/GenBank/DDBJ whole genome shotgun (WGS) entry which is preliminary data.</text>
</comment>
<dbReference type="CDD" id="cd07377">
    <property type="entry name" value="WHTH_GntR"/>
    <property type="match status" value="1"/>
</dbReference>
<evidence type="ECO:0000256" key="3">
    <source>
        <dbReference type="ARBA" id="ARBA00023163"/>
    </source>
</evidence>
<dbReference type="PANTHER" id="PTHR38445:SF12">
    <property type="entry name" value="GNTR-FAMILY TRANSCRIPTIONAL REGULATOR"/>
    <property type="match status" value="1"/>
</dbReference>
<dbReference type="PANTHER" id="PTHR38445">
    <property type="entry name" value="HTH-TYPE TRANSCRIPTIONAL REPRESSOR YTRA"/>
    <property type="match status" value="1"/>
</dbReference>
<protein>
    <submittedName>
        <fullName evidence="5">GntR family transcriptional regulator</fullName>
    </submittedName>
</protein>
<feature type="domain" description="HTH gntR-type" evidence="4">
    <location>
        <begin position="11"/>
        <end position="79"/>
    </location>
</feature>
<evidence type="ECO:0000256" key="1">
    <source>
        <dbReference type="ARBA" id="ARBA00023015"/>
    </source>
</evidence>
<reference evidence="5" key="1">
    <citation type="submission" date="2020-10" db="EMBL/GenBank/DDBJ databases">
        <authorList>
            <person name="Gilroy R."/>
        </authorList>
    </citation>
    <scope>NUCLEOTIDE SEQUENCE</scope>
    <source>
        <strain evidence="5">ChiSxjej1B13-7041</strain>
    </source>
</reference>
<dbReference type="InterPro" id="IPR036388">
    <property type="entry name" value="WH-like_DNA-bd_sf"/>
</dbReference>
<proteinExistence type="predicted"/>
<gene>
    <name evidence="5" type="ORF">IAB98_09495</name>
</gene>
<dbReference type="SUPFAM" id="SSF46785">
    <property type="entry name" value="Winged helix' DNA-binding domain"/>
    <property type="match status" value="1"/>
</dbReference>
<dbReference type="GO" id="GO:0003700">
    <property type="term" value="F:DNA-binding transcription factor activity"/>
    <property type="evidence" value="ECO:0007669"/>
    <property type="project" value="InterPro"/>
</dbReference>
<dbReference type="SMART" id="SM00345">
    <property type="entry name" value="HTH_GNTR"/>
    <property type="match status" value="1"/>
</dbReference>
<keyword evidence="2" id="KW-0238">DNA-binding</keyword>
<dbReference type="GO" id="GO:0003677">
    <property type="term" value="F:DNA binding"/>
    <property type="evidence" value="ECO:0007669"/>
    <property type="project" value="UniProtKB-KW"/>
</dbReference>
<dbReference type="AlphaFoldDB" id="A0A9D1EL29"/>
<evidence type="ECO:0000259" key="4">
    <source>
        <dbReference type="PROSITE" id="PS50949"/>
    </source>
</evidence>